<dbReference type="EMBL" id="GBEZ01023734">
    <property type="protein sequence ID" value="JAC63178.1"/>
    <property type="molecule type" value="Transcribed_RNA"/>
</dbReference>
<gene>
    <name evidence="1" type="ORF">TSPGSL018_21285</name>
</gene>
<feature type="non-terminal residue" evidence="1">
    <location>
        <position position="154"/>
    </location>
</feature>
<organism evidence="1">
    <name type="scientific">Tetraselmis sp. GSL018</name>
    <dbReference type="NCBI Taxonomy" id="582737"/>
    <lineage>
        <taxon>Eukaryota</taxon>
        <taxon>Viridiplantae</taxon>
        <taxon>Chlorophyta</taxon>
        <taxon>core chlorophytes</taxon>
        <taxon>Chlorodendrophyceae</taxon>
        <taxon>Chlorodendrales</taxon>
        <taxon>Chlorodendraceae</taxon>
        <taxon>Tetraselmis</taxon>
    </lineage>
</organism>
<evidence type="ECO:0000313" key="1">
    <source>
        <dbReference type="EMBL" id="JAC63178.1"/>
    </source>
</evidence>
<protein>
    <submittedName>
        <fullName evidence="1">Uncharacterized protein</fullName>
    </submittedName>
</protein>
<dbReference type="AlphaFoldDB" id="A0A061QU04"/>
<proteinExistence type="predicted"/>
<name>A0A061QU04_9CHLO</name>
<sequence length="154" mass="18347">TASLQDHKDEVETSFRDKYKNRFLLEALEKYRNAKPRSPEWLIVFIHKIYKAKYQQDLIRTRDGQEPTPLVEFLLQHLQGTYGTRMLVLEYVSQIIATLAKYGEQDTRFKVFDTFLKEEWDSRTLEVFLHARAMLSEPANFTCLDYPTDYAEKR</sequence>
<feature type="non-terminal residue" evidence="1">
    <location>
        <position position="1"/>
    </location>
</feature>
<accession>A0A061QU04</accession>
<reference evidence="1" key="1">
    <citation type="submission" date="2014-05" db="EMBL/GenBank/DDBJ databases">
        <title>The transcriptome of the halophilic microalga Tetraselmis sp. GSL018 isolated from the Great Salt Lake, Utah.</title>
        <authorList>
            <person name="Jinkerson R.E."/>
            <person name="D'Adamo S."/>
            <person name="Posewitz M.C."/>
        </authorList>
    </citation>
    <scope>NUCLEOTIDE SEQUENCE</scope>
    <source>
        <strain evidence="1">GSL018</strain>
    </source>
</reference>